<evidence type="ECO:0000256" key="9">
    <source>
        <dbReference type="ARBA" id="ARBA00034808"/>
    </source>
</evidence>
<dbReference type="Pfam" id="PF00580">
    <property type="entry name" value="UvrD-helicase"/>
    <property type="match status" value="1"/>
</dbReference>
<evidence type="ECO:0000313" key="16">
    <source>
        <dbReference type="Proteomes" id="UP000179840"/>
    </source>
</evidence>
<dbReference type="InterPro" id="IPR010359">
    <property type="entry name" value="IrrE_HExxH"/>
</dbReference>
<dbReference type="Gene3D" id="3.40.50.300">
    <property type="entry name" value="P-loop containing nucleotide triphosphate hydrolases"/>
    <property type="match status" value="2"/>
</dbReference>
<dbReference type="CDD" id="cd17932">
    <property type="entry name" value="DEXQc_UvrD"/>
    <property type="match status" value="1"/>
</dbReference>
<evidence type="ECO:0000256" key="5">
    <source>
        <dbReference type="ARBA" id="ARBA00022840"/>
    </source>
</evidence>
<dbReference type="Gene3D" id="1.10.486.10">
    <property type="entry name" value="PCRA, domain 4"/>
    <property type="match status" value="1"/>
</dbReference>
<evidence type="ECO:0000256" key="2">
    <source>
        <dbReference type="ARBA" id="ARBA00022741"/>
    </source>
</evidence>
<dbReference type="InterPro" id="IPR013986">
    <property type="entry name" value="DExx_box_DNA_helicase_dom_sf"/>
</dbReference>
<evidence type="ECO:0000256" key="4">
    <source>
        <dbReference type="ARBA" id="ARBA00022806"/>
    </source>
</evidence>
<organism evidence="15 16">
    <name type="scientific">Janthinobacterium lividum</name>
    <dbReference type="NCBI Taxonomy" id="29581"/>
    <lineage>
        <taxon>Bacteria</taxon>
        <taxon>Pseudomonadati</taxon>
        <taxon>Pseudomonadota</taxon>
        <taxon>Betaproteobacteria</taxon>
        <taxon>Burkholderiales</taxon>
        <taxon>Oxalobacteraceae</taxon>
        <taxon>Janthinobacterium</taxon>
    </lineage>
</organism>
<dbReference type="PANTHER" id="PTHR11070">
    <property type="entry name" value="UVRD / RECB / PCRA DNA HELICASE FAMILY MEMBER"/>
    <property type="match status" value="1"/>
</dbReference>
<keyword evidence="6" id="KW-0238">DNA-binding</keyword>
<keyword evidence="2 12" id="KW-0547">Nucleotide-binding</keyword>
<evidence type="ECO:0000256" key="11">
    <source>
        <dbReference type="ARBA" id="ARBA00048988"/>
    </source>
</evidence>
<evidence type="ECO:0000259" key="13">
    <source>
        <dbReference type="PROSITE" id="PS51198"/>
    </source>
</evidence>
<dbReference type="GO" id="GO:0005524">
    <property type="term" value="F:ATP binding"/>
    <property type="evidence" value="ECO:0007669"/>
    <property type="project" value="UniProtKB-UniRule"/>
</dbReference>
<dbReference type="EMBL" id="LFKP01000011">
    <property type="protein sequence ID" value="OHV95085.1"/>
    <property type="molecule type" value="Genomic_DNA"/>
</dbReference>
<comment type="similarity">
    <text evidence="1">Belongs to the helicase family. UvrD subfamily.</text>
</comment>
<dbReference type="PANTHER" id="PTHR11070:SF2">
    <property type="entry name" value="ATP-DEPENDENT DNA HELICASE SRS2"/>
    <property type="match status" value="1"/>
</dbReference>
<comment type="catalytic activity">
    <reaction evidence="11">
        <text>ATP + H2O = ADP + phosphate + H(+)</text>
        <dbReference type="Rhea" id="RHEA:13065"/>
        <dbReference type="ChEBI" id="CHEBI:15377"/>
        <dbReference type="ChEBI" id="CHEBI:15378"/>
        <dbReference type="ChEBI" id="CHEBI:30616"/>
        <dbReference type="ChEBI" id="CHEBI:43474"/>
        <dbReference type="ChEBI" id="CHEBI:456216"/>
        <dbReference type="EC" id="5.6.2.4"/>
    </reaction>
</comment>
<dbReference type="SUPFAM" id="SSF52540">
    <property type="entry name" value="P-loop containing nucleoside triphosphate hydrolases"/>
    <property type="match status" value="1"/>
</dbReference>
<evidence type="ECO:0000256" key="8">
    <source>
        <dbReference type="ARBA" id="ARBA00034617"/>
    </source>
</evidence>
<evidence type="ECO:0000256" key="1">
    <source>
        <dbReference type="ARBA" id="ARBA00009922"/>
    </source>
</evidence>
<comment type="caution">
    <text evidence="15">The sequence shown here is derived from an EMBL/GenBank/DDBJ whole genome shotgun (WGS) entry which is preliminary data.</text>
</comment>
<evidence type="ECO:0000256" key="6">
    <source>
        <dbReference type="ARBA" id="ARBA00023125"/>
    </source>
</evidence>
<evidence type="ECO:0000256" key="7">
    <source>
        <dbReference type="ARBA" id="ARBA00023235"/>
    </source>
</evidence>
<proteinExistence type="inferred from homology"/>
<protein>
    <recommendedName>
        <fullName evidence="9">DNA 3'-5' helicase</fullName>
        <ecNumber evidence="9">5.6.2.4</ecNumber>
    </recommendedName>
    <alternativeName>
        <fullName evidence="10">DNA 3'-5' helicase II</fullName>
    </alternativeName>
</protein>
<dbReference type="Pfam" id="PF12705">
    <property type="entry name" value="PDDEXK_1"/>
    <property type="match status" value="1"/>
</dbReference>
<dbReference type="InterPro" id="IPR014017">
    <property type="entry name" value="DNA_helicase_UvrD-like_C"/>
</dbReference>
<dbReference type="Pfam" id="PF13361">
    <property type="entry name" value="UvrD_C"/>
    <property type="match status" value="2"/>
</dbReference>
<evidence type="ECO:0000313" key="15">
    <source>
        <dbReference type="EMBL" id="OHV95085.1"/>
    </source>
</evidence>
<dbReference type="PROSITE" id="PS51198">
    <property type="entry name" value="UVRD_HELICASE_ATP_BIND"/>
    <property type="match status" value="1"/>
</dbReference>
<dbReference type="InterPro" id="IPR027417">
    <property type="entry name" value="P-loop_NTPase"/>
</dbReference>
<evidence type="ECO:0000259" key="14">
    <source>
        <dbReference type="PROSITE" id="PS51217"/>
    </source>
</evidence>
<keyword evidence="4 12" id="KW-0347">Helicase</keyword>
<keyword evidence="3 12" id="KW-0378">Hydrolase</keyword>
<dbReference type="GO" id="GO:0000725">
    <property type="term" value="P:recombinational repair"/>
    <property type="evidence" value="ECO:0007669"/>
    <property type="project" value="TreeGrafter"/>
</dbReference>
<dbReference type="Proteomes" id="UP000179840">
    <property type="component" value="Unassembled WGS sequence"/>
</dbReference>
<name>A0A1S1U3R8_9BURK</name>
<evidence type="ECO:0000256" key="10">
    <source>
        <dbReference type="ARBA" id="ARBA00034923"/>
    </source>
</evidence>
<dbReference type="InterPro" id="IPR014016">
    <property type="entry name" value="UvrD-like_ATP-bd"/>
</dbReference>
<dbReference type="EC" id="5.6.2.4" evidence="9"/>
<accession>A0A1S1U3R8</accession>
<keyword evidence="7" id="KW-0413">Isomerase</keyword>
<dbReference type="Pfam" id="PF06114">
    <property type="entry name" value="Peptidase_M78"/>
    <property type="match status" value="1"/>
</dbReference>
<sequence>MDAIELARQRAAELHCEALKRGLDPWLSYEFVVAEVNQHGYDVEDIAPGAAMLDGGRAKLLPRSVLIIHEKKGTRFEQALLVAHELGHALLGDAYDSSPTSEVNFAHSSEPSSVDEERVVDYSRKQRREIQMDLFAIELLLPRPYVRKLHVEAGMTAATIATKLGAPYEMVAQQLLDALLLPPVVREEQIDQEYPLNERQKDACVHRGRPFLLNAGPGTGKTQTLVSRVEGLLADGVDPRRILLLTFSNKAAGEMSERIAKKQPQAAAALWVGTFHAFGQDIVRRFHKALGMPNEPRMLDRTEAVELVEHEFPRLNLRHYGDLYDPTQDISNILQAISRAKDEIVGSEDYERLATKMRGNAKTEEEVCAAEKALEVAQVYRAYEKLKREQNCVDFGDLVYLPAKLLEENAEVREHLAASYDHIIVDEYQDVNRSSVRLLKALNPTGNNLWVVGDAKQSIYRFRGASSFNVSRFGNEDFSEAQHSYLEWNYRSLNTIVRSYSSFARDMHAGGTNSELKAFRTELGPPPELRITVKADEQTVAIADCIEELRAQGISYRDQAVLCTGNDKLAKLAGDLEVLGVPVLFLGSLFERSSVKDLLSFLSLMLDSRAIGLVRIGCLPHFKMDIQDVATVLGHLRRTAVEPLAFLKSESAFPGLSDAGVEALAKLKTVFAGLEAADSPWKILATILLDRTVLAAEITSTESIVARTEGIAIWQFMNFVKTQPTGPGLPITRLLKRIRRLLRLSDDKDLRQLPAAAQGIDAVRLMTIHGAKGLEFRAVHVPGLNEDTIPGRQRGSAACPPPDGMIVGGQKTNAGQLEVSQSEEKECMFYVALSRARDRLMLYACTKDKANRNRKLSENFLTRLGSELVRNTITPSRTLPQQASEEPIKLDLTGPLQLSEQQMDLFARCPRRFLYTHVLQTGGRRVATPLLQMHDAVRTLYKKMVTAEVASCGEQLAAEVEKALRDEGLGEHGYFLHYREFAVSMIQFFSESRAGFTPSEPKALRITFGADQIIVTPDDVLVALDGTVKVRKVMTGHSRTGDSETLGAAAFLTATAQAFPGATVELIYLADRKAQTITLTAKKMENRRADIQTNLGAIRNGNFPAEASLFSCPNCPALFVCGPVPTGYLQPEIRQAIPEAK</sequence>
<dbReference type="AlphaFoldDB" id="A0A1S1U3R8"/>
<dbReference type="GO" id="GO:0003677">
    <property type="term" value="F:DNA binding"/>
    <property type="evidence" value="ECO:0007669"/>
    <property type="project" value="UniProtKB-KW"/>
</dbReference>
<dbReference type="GO" id="GO:0043138">
    <property type="term" value="F:3'-5' DNA helicase activity"/>
    <property type="evidence" value="ECO:0007669"/>
    <property type="project" value="UniProtKB-EC"/>
</dbReference>
<dbReference type="InterPro" id="IPR038726">
    <property type="entry name" value="PDDEXK_AddAB-type"/>
</dbReference>
<feature type="domain" description="UvrD-like helicase ATP-binding" evidence="13">
    <location>
        <begin position="194"/>
        <end position="493"/>
    </location>
</feature>
<evidence type="ECO:0000256" key="3">
    <source>
        <dbReference type="ARBA" id="ARBA00022801"/>
    </source>
</evidence>
<gene>
    <name evidence="15" type="ORF">AKG95_22670</name>
</gene>
<evidence type="ECO:0000256" key="12">
    <source>
        <dbReference type="PROSITE-ProRule" id="PRU00560"/>
    </source>
</evidence>
<dbReference type="Gene3D" id="1.10.10.160">
    <property type="match status" value="1"/>
</dbReference>
<keyword evidence="5 12" id="KW-0067">ATP-binding</keyword>
<dbReference type="InterPro" id="IPR000212">
    <property type="entry name" value="DNA_helicase_UvrD/REP"/>
</dbReference>
<comment type="catalytic activity">
    <reaction evidence="8">
        <text>Couples ATP hydrolysis with the unwinding of duplex DNA by translocating in the 3'-5' direction.</text>
        <dbReference type="EC" id="5.6.2.4"/>
    </reaction>
</comment>
<dbReference type="RefSeq" id="WP_071079153.1">
    <property type="nucleotide sequence ID" value="NZ_LFKP01000011.1"/>
</dbReference>
<dbReference type="GO" id="GO:0016787">
    <property type="term" value="F:hydrolase activity"/>
    <property type="evidence" value="ECO:0007669"/>
    <property type="project" value="UniProtKB-UniRule"/>
</dbReference>
<reference evidence="15 16" key="1">
    <citation type="submission" date="2015-06" db="EMBL/GenBank/DDBJ databases">
        <title>Draft genome sequencing of a biphenyl-degrading bacterium, Janthinobacterium lividum MEG1.</title>
        <authorList>
            <person name="Shimodaira J."/>
            <person name="Hatta T."/>
        </authorList>
    </citation>
    <scope>NUCLEOTIDE SEQUENCE [LARGE SCALE GENOMIC DNA]</scope>
    <source>
        <strain evidence="15 16">MEG1</strain>
    </source>
</reference>
<feature type="domain" description="UvrD-like helicase C-terminal" evidence="14">
    <location>
        <begin position="498"/>
        <end position="773"/>
    </location>
</feature>
<feature type="binding site" evidence="12">
    <location>
        <begin position="215"/>
        <end position="222"/>
    </location>
    <ligand>
        <name>ATP</name>
        <dbReference type="ChEBI" id="CHEBI:30616"/>
    </ligand>
</feature>
<dbReference type="PROSITE" id="PS51217">
    <property type="entry name" value="UVRD_HELICASE_CTER"/>
    <property type="match status" value="1"/>
</dbReference>